<accession>A0ACC4CX73</accession>
<proteinExistence type="predicted"/>
<evidence type="ECO:0000313" key="1">
    <source>
        <dbReference type="EMBL" id="KAL3609877.1"/>
    </source>
</evidence>
<name>A0ACC4CX73_POPAL</name>
<dbReference type="EMBL" id="RCHU02000001">
    <property type="protein sequence ID" value="KAL3609877.1"/>
    <property type="molecule type" value="Genomic_DNA"/>
</dbReference>
<gene>
    <name evidence="1" type="ORF">D5086_000897</name>
</gene>
<keyword evidence="2" id="KW-1185">Reference proteome</keyword>
<comment type="caution">
    <text evidence="1">The sequence shown here is derived from an EMBL/GenBank/DDBJ whole genome shotgun (WGS) entry which is preliminary data.</text>
</comment>
<sequence length="71" mass="8118">MLQVKSKRILQEQCLGLGPREAQKAESDRWQISRLKRHQLGHKSECGPSLPCGMSVRLLQKCINLAIYEPM</sequence>
<dbReference type="Proteomes" id="UP000309997">
    <property type="component" value="Unassembled WGS sequence"/>
</dbReference>
<organism evidence="1 2">
    <name type="scientific">Populus alba</name>
    <name type="common">White poplar</name>
    <dbReference type="NCBI Taxonomy" id="43335"/>
    <lineage>
        <taxon>Eukaryota</taxon>
        <taxon>Viridiplantae</taxon>
        <taxon>Streptophyta</taxon>
        <taxon>Embryophyta</taxon>
        <taxon>Tracheophyta</taxon>
        <taxon>Spermatophyta</taxon>
        <taxon>Magnoliopsida</taxon>
        <taxon>eudicotyledons</taxon>
        <taxon>Gunneridae</taxon>
        <taxon>Pentapetalae</taxon>
        <taxon>rosids</taxon>
        <taxon>fabids</taxon>
        <taxon>Malpighiales</taxon>
        <taxon>Salicaceae</taxon>
        <taxon>Saliceae</taxon>
        <taxon>Populus</taxon>
    </lineage>
</organism>
<evidence type="ECO:0000313" key="2">
    <source>
        <dbReference type="Proteomes" id="UP000309997"/>
    </source>
</evidence>
<reference evidence="1 2" key="1">
    <citation type="journal article" date="2024" name="Plant Biotechnol. J.">
        <title>Genome and CRISPR/Cas9 system of a widespread forest tree (Populus alba) in the world.</title>
        <authorList>
            <person name="Liu Y.J."/>
            <person name="Jiang P.F."/>
            <person name="Han X.M."/>
            <person name="Li X.Y."/>
            <person name="Wang H.M."/>
            <person name="Wang Y.J."/>
            <person name="Wang X.X."/>
            <person name="Zeng Q.Y."/>
        </authorList>
    </citation>
    <scope>NUCLEOTIDE SEQUENCE [LARGE SCALE GENOMIC DNA]</scope>
    <source>
        <strain evidence="2">cv. PAL-ZL1</strain>
    </source>
</reference>
<protein>
    <submittedName>
        <fullName evidence="1">Uncharacterized protein</fullName>
    </submittedName>
</protein>